<dbReference type="GO" id="GO:0090575">
    <property type="term" value="C:RNA polymerase II transcription regulator complex"/>
    <property type="evidence" value="ECO:0007669"/>
    <property type="project" value="TreeGrafter"/>
</dbReference>
<feature type="domain" description="BHLH" evidence="8">
    <location>
        <begin position="43"/>
        <end position="95"/>
    </location>
</feature>
<keyword evidence="5" id="KW-0539">Nucleus</keyword>
<evidence type="ECO:0000313" key="10">
    <source>
        <dbReference type="Proteomes" id="UP000245768"/>
    </source>
</evidence>
<feature type="coiled-coil region" evidence="6">
    <location>
        <begin position="99"/>
        <end position="126"/>
    </location>
</feature>
<dbReference type="GO" id="GO:0045944">
    <property type="term" value="P:positive regulation of transcription by RNA polymerase II"/>
    <property type="evidence" value="ECO:0007669"/>
    <property type="project" value="TreeGrafter"/>
</dbReference>
<protein>
    <recommendedName>
        <fullName evidence="8">BHLH domain-containing protein</fullName>
    </recommendedName>
</protein>
<feature type="compositionally biased region" description="Polar residues" evidence="7">
    <location>
        <begin position="1"/>
        <end position="15"/>
    </location>
</feature>
<dbReference type="Gene3D" id="4.10.280.10">
    <property type="entry name" value="Helix-loop-helix DNA-binding domain"/>
    <property type="match status" value="1"/>
</dbReference>
<dbReference type="InterPro" id="IPR036638">
    <property type="entry name" value="HLH_DNA-bd_sf"/>
</dbReference>
<organism evidence="9 10">
    <name type="scientific">Acaromyces ingoldii</name>
    <dbReference type="NCBI Taxonomy" id="215250"/>
    <lineage>
        <taxon>Eukaryota</taxon>
        <taxon>Fungi</taxon>
        <taxon>Dikarya</taxon>
        <taxon>Basidiomycota</taxon>
        <taxon>Ustilaginomycotina</taxon>
        <taxon>Exobasidiomycetes</taxon>
        <taxon>Exobasidiales</taxon>
        <taxon>Cryptobasidiaceae</taxon>
        <taxon>Acaromyces</taxon>
    </lineage>
</organism>
<dbReference type="SMART" id="SM00353">
    <property type="entry name" value="HLH"/>
    <property type="match status" value="1"/>
</dbReference>
<dbReference type="PANTHER" id="PTHR10328">
    <property type="entry name" value="PROTEIN MAX MYC-ASSOCIATED FACTOR X"/>
    <property type="match status" value="1"/>
</dbReference>
<feature type="compositionally biased region" description="Polar residues" evidence="7">
    <location>
        <begin position="257"/>
        <end position="284"/>
    </location>
</feature>
<dbReference type="Pfam" id="PF00010">
    <property type="entry name" value="HLH"/>
    <property type="match status" value="1"/>
</dbReference>
<dbReference type="InParanoid" id="A0A316YGI7"/>
<dbReference type="GO" id="GO:0046983">
    <property type="term" value="F:protein dimerization activity"/>
    <property type="evidence" value="ECO:0007669"/>
    <property type="project" value="InterPro"/>
</dbReference>
<dbReference type="RefSeq" id="XP_025375439.1">
    <property type="nucleotide sequence ID" value="XM_025522335.1"/>
</dbReference>
<dbReference type="InterPro" id="IPR011598">
    <property type="entry name" value="bHLH_dom"/>
</dbReference>
<proteinExistence type="predicted"/>
<keyword evidence="2" id="KW-0238">DNA-binding</keyword>
<dbReference type="FunFam" id="4.10.280.10:FF:000114">
    <property type="entry name" value="N-acetyl-gamma-glutamyl-phosphate partial"/>
    <property type="match status" value="1"/>
</dbReference>
<reference evidence="9 10" key="1">
    <citation type="journal article" date="2018" name="Mol. Biol. Evol.">
        <title>Broad Genomic Sampling Reveals a Smut Pathogenic Ancestry of the Fungal Clade Ustilaginomycotina.</title>
        <authorList>
            <person name="Kijpornyongpan T."/>
            <person name="Mondo S.J."/>
            <person name="Barry K."/>
            <person name="Sandor L."/>
            <person name="Lee J."/>
            <person name="Lipzen A."/>
            <person name="Pangilinan J."/>
            <person name="LaButti K."/>
            <person name="Hainaut M."/>
            <person name="Henrissat B."/>
            <person name="Grigoriev I.V."/>
            <person name="Spatafora J.W."/>
            <person name="Aime M.C."/>
        </authorList>
    </citation>
    <scope>NUCLEOTIDE SEQUENCE [LARGE SCALE GENOMIC DNA]</scope>
    <source>
        <strain evidence="9 10">MCA 4198</strain>
    </source>
</reference>
<dbReference type="PROSITE" id="PS50888">
    <property type="entry name" value="BHLH"/>
    <property type="match status" value="1"/>
</dbReference>
<feature type="compositionally biased region" description="Basic and acidic residues" evidence="7">
    <location>
        <begin position="40"/>
        <end position="50"/>
    </location>
</feature>
<dbReference type="PANTHER" id="PTHR10328:SF3">
    <property type="entry name" value="PROTEIN MAX"/>
    <property type="match status" value="1"/>
</dbReference>
<evidence type="ECO:0000256" key="6">
    <source>
        <dbReference type="SAM" id="Coils"/>
    </source>
</evidence>
<keyword evidence="4" id="KW-0804">Transcription</keyword>
<accession>A0A316YGI7</accession>
<evidence type="ECO:0000256" key="1">
    <source>
        <dbReference type="ARBA" id="ARBA00023015"/>
    </source>
</evidence>
<keyword evidence="6" id="KW-0175">Coiled coil</keyword>
<dbReference type="Proteomes" id="UP000245768">
    <property type="component" value="Unassembled WGS sequence"/>
</dbReference>
<keyword evidence="10" id="KW-1185">Reference proteome</keyword>
<gene>
    <name evidence="9" type="ORF">FA10DRAFT_268446</name>
</gene>
<keyword evidence="3" id="KW-0010">Activator</keyword>
<dbReference type="AlphaFoldDB" id="A0A316YGI7"/>
<feature type="region of interest" description="Disordered" evidence="7">
    <location>
        <begin position="188"/>
        <end position="211"/>
    </location>
</feature>
<feature type="region of interest" description="Disordered" evidence="7">
    <location>
        <begin position="246"/>
        <end position="306"/>
    </location>
</feature>
<evidence type="ECO:0000256" key="7">
    <source>
        <dbReference type="SAM" id="MobiDB-lite"/>
    </source>
</evidence>
<feature type="region of interest" description="Disordered" evidence="7">
    <location>
        <begin position="349"/>
        <end position="396"/>
    </location>
</feature>
<evidence type="ECO:0000259" key="8">
    <source>
        <dbReference type="PROSITE" id="PS50888"/>
    </source>
</evidence>
<evidence type="ECO:0000256" key="4">
    <source>
        <dbReference type="ARBA" id="ARBA00023163"/>
    </source>
</evidence>
<sequence length="396" mass="43288">MSHSENTQQPYQQSVPAVAENIPAVPKVKKSSGGGNKKGTSAERRATHNAVERARRESLNVRFLELAANLPATSTVRRPSKSLIVNKSLDFVGHALTNETSYRLKIEELMREHRELLDEVNDYRREKGIEPRRSHIDEPSFNVLPAPLADAKFTHNRRASTAMAQGMRLGGDYGNEYGEDDLASGYGSFNGSVEASSPPAGDYSGHNQNASANFEQHGSVEDSPVYGHIQDYSTYGMTQEQGRRASYVSVYSDDHSATSYPQQQPTSAQSDAVHYASNTSTASYMDQPDPRYALPPTAVPLSSSTGGINTAYATSSSRGVTDYMPPITPTTAAVFSNLMNNIDVSLHQQGPHHGHHVNDNGHHYHRTDEYASPSMDSLHSQAPYTPITPHQTFLAA</sequence>
<evidence type="ECO:0000256" key="3">
    <source>
        <dbReference type="ARBA" id="ARBA00023159"/>
    </source>
</evidence>
<dbReference type="SUPFAM" id="SSF47459">
    <property type="entry name" value="HLH, helix-loop-helix DNA-binding domain"/>
    <property type="match status" value="1"/>
</dbReference>
<feature type="compositionally biased region" description="Polar residues" evidence="7">
    <location>
        <begin position="374"/>
        <end position="396"/>
    </location>
</feature>
<dbReference type="GO" id="GO:0003700">
    <property type="term" value="F:DNA-binding transcription factor activity"/>
    <property type="evidence" value="ECO:0007669"/>
    <property type="project" value="TreeGrafter"/>
</dbReference>
<dbReference type="GO" id="GO:0003677">
    <property type="term" value="F:DNA binding"/>
    <property type="evidence" value="ECO:0007669"/>
    <property type="project" value="UniProtKB-KW"/>
</dbReference>
<keyword evidence="1" id="KW-0805">Transcription regulation</keyword>
<feature type="region of interest" description="Disordered" evidence="7">
    <location>
        <begin position="1"/>
        <end position="50"/>
    </location>
</feature>
<evidence type="ECO:0000313" key="9">
    <source>
        <dbReference type="EMBL" id="PWN88241.1"/>
    </source>
</evidence>
<dbReference type="GeneID" id="37044251"/>
<feature type="compositionally biased region" description="Basic and acidic residues" evidence="7">
    <location>
        <begin position="356"/>
        <end position="369"/>
    </location>
</feature>
<name>A0A316YGI7_9BASI</name>
<evidence type="ECO:0000256" key="2">
    <source>
        <dbReference type="ARBA" id="ARBA00023125"/>
    </source>
</evidence>
<evidence type="ECO:0000256" key="5">
    <source>
        <dbReference type="ARBA" id="ARBA00023242"/>
    </source>
</evidence>
<dbReference type="EMBL" id="KZ819638">
    <property type="protein sequence ID" value="PWN88241.1"/>
    <property type="molecule type" value="Genomic_DNA"/>
</dbReference>
<dbReference type="OrthoDB" id="8964853at2759"/>